<dbReference type="Proteomes" id="UP000054302">
    <property type="component" value="Unassembled WGS sequence"/>
</dbReference>
<name>A0A0D1ZBQ5_EXOME</name>
<dbReference type="AlphaFoldDB" id="A0A0D1ZBQ5"/>
<evidence type="ECO:0000313" key="1">
    <source>
        <dbReference type="EMBL" id="KIV92127.1"/>
    </source>
</evidence>
<dbReference type="HOGENOM" id="CLU_141731_0_0_1"/>
<dbReference type="EMBL" id="KN847523">
    <property type="protein sequence ID" value="KIV92127.1"/>
    <property type="molecule type" value="Genomic_DNA"/>
</dbReference>
<proteinExistence type="predicted"/>
<keyword evidence="2" id="KW-1185">Reference proteome</keyword>
<gene>
    <name evidence="1" type="ORF">PV10_06592</name>
</gene>
<dbReference type="OrthoDB" id="4269at2759"/>
<sequence length="135" mass="15284">MAEETIFIVYSNSTTLWGQLAYGIRRMSATVAGTPCPALELTHGGLGSSERPEWARAKKEIPVDLKQQHFDEIPSDLKHYIEVNKYEFPCVVGRTTDGRFHMLFADSELPDFVHNPAKFVNTLRKRAVDAGMTWK</sequence>
<evidence type="ECO:0000313" key="2">
    <source>
        <dbReference type="Proteomes" id="UP000054302"/>
    </source>
</evidence>
<dbReference type="RefSeq" id="XP_016223701.1">
    <property type="nucleotide sequence ID" value="XM_016371408.1"/>
</dbReference>
<protein>
    <submittedName>
        <fullName evidence="1">Uncharacterized protein</fullName>
    </submittedName>
</protein>
<organism evidence="1 2">
    <name type="scientific">Exophiala mesophila</name>
    <name type="common">Black yeast-like fungus</name>
    <dbReference type="NCBI Taxonomy" id="212818"/>
    <lineage>
        <taxon>Eukaryota</taxon>
        <taxon>Fungi</taxon>
        <taxon>Dikarya</taxon>
        <taxon>Ascomycota</taxon>
        <taxon>Pezizomycotina</taxon>
        <taxon>Eurotiomycetes</taxon>
        <taxon>Chaetothyriomycetidae</taxon>
        <taxon>Chaetothyriales</taxon>
        <taxon>Herpotrichiellaceae</taxon>
        <taxon>Exophiala</taxon>
    </lineage>
</organism>
<dbReference type="GeneID" id="27324437"/>
<accession>A0A0D1ZBQ5</accession>
<dbReference type="VEuPathDB" id="FungiDB:PV10_06592"/>
<reference evidence="1 2" key="1">
    <citation type="submission" date="2015-01" db="EMBL/GenBank/DDBJ databases">
        <title>The Genome Sequence of Exophiala mesophila CBS40295.</title>
        <authorList>
            <consortium name="The Broad Institute Genomics Platform"/>
            <person name="Cuomo C."/>
            <person name="de Hoog S."/>
            <person name="Gorbushina A."/>
            <person name="Stielow B."/>
            <person name="Teixiera M."/>
            <person name="Abouelleil A."/>
            <person name="Chapman S.B."/>
            <person name="Priest M."/>
            <person name="Young S.K."/>
            <person name="Wortman J."/>
            <person name="Nusbaum C."/>
            <person name="Birren B."/>
        </authorList>
    </citation>
    <scope>NUCLEOTIDE SEQUENCE [LARGE SCALE GENOMIC DNA]</scope>
    <source>
        <strain evidence="1 2">CBS 40295</strain>
    </source>
</reference>